<keyword evidence="4" id="KW-1133">Transmembrane helix</keyword>
<dbReference type="Pfam" id="PF00015">
    <property type="entry name" value="MCPsignal"/>
    <property type="match status" value="1"/>
</dbReference>
<dbReference type="CDD" id="cd11386">
    <property type="entry name" value="MCP_signal"/>
    <property type="match status" value="1"/>
</dbReference>
<keyword evidence="4" id="KW-0812">Transmembrane</keyword>
<dbReference type="AlphaFoldDB" id="F7NHT7"/>
<evidence type="ECO:0000256" key="1">
    <source>
        <dbReference type="ARBA" id="ARBA00023224"/>
    </source>
</evidence>
<evidence type="ECO:0000256" key="4">
    <source>
        <dbReference type="SAM" id="Phobius"/>
    </source>
</evidence>
<evidence type="ECO:0000313" key="7">
    <source>
        <dbReference type="EMBL" id="EGO64462.1"/>
    </source>
</evidence>
<dbReference type="InterPro" id="IPR003660">
    <property type="entry name" value="HAMP_dom"/>
</dbReference>
<evidence type="ECO:0000313" key="8">
    <source>
        <dbReference type="Proteomes" id="UP000003240"/>
    </source>
</evidence>
<comment type="similarity">
    <text evidence="2">Belongs to the methyl-accepting chemotaxis (MCP) protein family.</text>
</comment>
<dbReference type="PROSITE" id="PS50885">
    <property type="entry name" value="HAMP"/>
    <property type="match status" value="1"/>
</dbReference>
<dbReference type="PANTHER" id="PTHR32089:SF112">
    <property type="entry name" value="LYSOZYME-LIKE PROTEIN-RELATED"/>
    <property type="match status" value="1"/>
</dbReference>
<dbReference type="SMART" id="SM00283">
    <property type="entry name" value="MA"/>
    <property type="match status" value="1"/>
</dbReference>
<dbReference type="PROSITE" id="PS50111">
    <property type="entry name" value="CHEMOTAXIS_TRANSDUC_2"/>
    <property type="match status" value="1"/>
</dbReference>
<dbReference type="GO" id="GO:0007165">
    <property type="term" value="P:signal transduction"/>
    <property type="evidence" value="ECO:0007669"/>
    <property type="project" value="UniProtKB-KW"/>
</dbReference>
<dbReference type="InterPro" id="IPR004089">
    <property type="entry name" value="MCPsignal_dom"/>
</dbReference>
<name>F7NHT7_9FIRM</name>
<dbReference type="SUPFAM" id="SSF58104">
    <property type="entry name" value="Methyl-accepting chemotaxis protein (MCP) signaling domain"/>
    <property type="match status" value="1"/>
</dbReference>
<feature type="transmembrane region" description="Helical" evidence="4">
    <location>
        <begin position="12"/>
        <end position="33"/>
    </location>
</feature>
<dbReference type="RefSeq" id="WP_004573224.1">
    <property type="nucleotide sequence ID" value="NZ_AFGF01000056.1"/>
</dbReference>
<sequence length="562" mass="59960">MKRIPIGTQLSAIFGFTLLLLTILLGVTIYEFYSVSNAYQELLAGPVPRSLALQKAQDNFHQGLSELRGYVSYGDEAFGANAVKELSATTEAIERFTAHVTVAESRQIGEKLQVALKSYLITVKQVIAAKKSNDSNVSVLLSEAQKGTVTIDKLFNAILLAQENALKQIVNGLSARQSLVFTIVIGANVLGILIVIGVLIWFSRNLAGRINHLREELITISNLDLSQADNRIERNDEIGDMAQALLNMKRALRGIVGQVRTNANVLAASSEELTSAVEEQLRVSHTVAKTVGEIADGSVQTTNNITEISSVVQEVTAGAEEMSAGANEVNALTKNAVTDASQGMQLIQEVVAQNNTIEESMGNITTVSSSLVKGSADIQEIVTVIRNIAGQTNLLALNAAIEAARAGDAGRGFAVVADEVRKLAEQSASATNHIEEIIRKMTADIQFSVDVVNRANSEVTAGKTAAVKTQQGFQAIIDKLEQVKTGIDQMNRAVEETATGMQTVVHNVQSMSAVAQQTSASTQTVAAAAEEQNASLAEVNSNAEALATLATELNEITKKFIM</sequence>
<dbReference type="eggNOG" id="COG0840">
    <property type="taxonomic scope" value="Bacteria"/>
</dbReference>
<feature type="domain" description="HAMP" evidence="6">
    <location>
        <begin position="204"/>
        <end position="257"/>
    </location>
</feature>
<evidence type="ECO:0000259" key="5">
    <source>
        <dbReference type="PROSITE" id="PS50111"/>
    </source>
</evidence>
<feature type="transmembrane region" description="Helical" evidence="4">
    <location>
        <begin position="179"/>
        <end position="202"/>
    </location>
</feature>
<dbReference type="Gene3D" id="6.10.340.10">
    <property type="match status" value="1"/>
</dbReference>
<proteinExistence type="inferred from homology"/>
<dbReference type="PANTHER" id="PTHR32089">
    <property type="entry name" value="METHYL-ACCEPTING CHEMOTAXIS PROTEIN MCPB"/>
    <property type="match status" value="1"/>
</dbReference>
<dbReference type="Gene3D" id="1.10.287.950">
    <property type="entry name" value="Methyl-accepting chemotaxis protein"/>
    <property type="match status" value="1"/>
</dbReference>
<dbReference type="GO" id="GO:0016020">
    <property type="term" value="C:membrane"/>
    <property type="evidence" value="ECO:0007669"/>
    <property type="project" value="InterPro"/>
</dbReference>
<dbReference type="OrthoDB" id="1673594at2"/>
<keyword evidence="1 3" id="KW-0807">Transducer</keyword>
<keyword evidence="8" id="KW-1185">Reference proteome</keyword>
<evidence type="ECO:0000256" key="2">
    <source>
        <dbReference type="ARBA" id="ARBA00029447"/>
    </source>
</evidence>
<dbReference type="Proteomes" id="UP000003240">
    <property type="component" value="Unassembled WGS sequence"/>
</dbReference>
<accession>F7NHT7</accession>
<evidence type="ECO:0000259" key="6">
    <source>
        <dbReference type="PROSITE" id="PS50885"/>
    </source>
</evidence>
<reference evidence="7 8" key="1">
    <citation type="journal article" date="2011" name="EMBO J.">
        <title>Structural diversity of bacterial flagellar motors.</title>
        <authorList>
            <person name="Chen S."/>
            <person name="Beeby M."/>
            <person name="Murphy G.E."/>
            <person name="Leadbetter J.R."/>
            <person name="Hendrixson D.R."/>
            <person name="Briegel A."/>
            <person name="Li Z."/>
            <person name="Shi J."/>
            <person name="Tocheva E.I."/>
            <person name="Muller A."/>
            <person name="Dobro M.J."/>
            <person name="Jensen G.J."/>
        </authorList>
    </citation>
    <scope>NUCLEOTIDE SEQUENCE [LARGE SCALE GENOMIC DNA]</scope>
    <source>
        <strain evidence="7 8">DSM 6540</strain>
    </source>
</reference>
<dbReference type="STRING" id="1009370.ALO_08173"/>
<dbReference type="EMBL" id="AFGF01000056">
    <property type="protein sequence ID" value="EGO64462.1"/>
    <property type="molecule type" value="Genomic_DNA"/>
</dbReference>
<organism evidence="7 8">
    <name type="scientific">Acetonema longum DSM 6540</name>
    <dbReference type="NCBI Taxonomy" id="1009370"/>
    <lineage>
        <taxon>Bacteria</taxon>
        <taxon>Bacillati</taxon>
        <taxon>Bacillota</taxon>
        <taxon>Negativicutes</taxon>
        <taxon>Acetonemataceae</taxon>
        <taxon>Acetonema</taxon>
    </lineage>
</organism>
<comment type="caution">
    <text evidence="7">The sequence shown here is derived from an EMBL/GenBank/DDBJ whole genome shotgun (WGS) entry which is preliminary data.</text>
</comment>
<evidence type="ECO:0000256" key="3">
    <source>
        <dbReference type="PROSITE-ProRule" id="PRU00284"/>
    </source>
</evidence>
<keyword evidence="4" id="KW-0472">Membrane</keyword>
<feature type="domain" description="Methyl-accepting transducer" evidence="5">
    <location>
        <begin position="276"/>
        <end position="512"/>
    </location>
</feature>
<protein>
    <submittedName>
        <fullName evidence="7">Methyl-accepting chemotaxis protein</fullName>
    </submittedName>
</protein>
<gene>
    <name evidence="7" type="ORF">ALO_08173</name>
</gene>